<reference evidence="1 2" key="1">
    <citation type="submission" date="2016-04" db="EMBL/GenBank/DDBJ databases">
        <title>Complete genome sequence of the haloalkaliphilic hydrocarbon-degrading bacterium Dietzia psychralcaliphila ILA-1T, isolated from a drain of a fish product-processing plant.</title>
        <authorList>
            <person name="Zhao J."/>
            <person name="Hu B."/>
            <person name="Geng S."/>
            <person name="Nie Y."/>
            <person name="Tang Y."/>
        </authorList>
    </citation>
    <scope>NUCLEOTIDE SEQUENCE [LARGE SCALE GENOMIC DNA]</scope>
    <source>
        <strain evidence="1 2">ILA-1</strain>
    </source>
</reference>
<dbReference type="SUPFAM" id="SSF82607">
    <property type="entry name" value="YbaB-like"/>
    <property type="match status" value="1"/>
</dbReference>
<dbReference type="KEGG" id="dpc:A6048_04470"/>
<dbReference type="AlphaFoldDB" id="A0AAD0JSN5"/>
<dbReference type="Proteomes" id="UP000244903">
    <property type="component" value="Chromosome"/>
</dbReference>
<dbReference type="InterPro" id="IPR036894">
    <property type="entry name" value="YbaB-like_sf"/>
</dbReference>
<protein>
    <recommendedName>
        <fullName evidence="3">YbaB/EbfC DNA-binding family protein</fullName>
    </recommendedName>
</protein>
<organism evidence="1 2">
    <name type="scientific">Dietzia psychralcaliphila</name>
    <dbReference type="NCBI Taxonomy" id="139021"/>
    <lineage>
        <taxon>Bacteria</taxon>
        <taxon>Bacillati</taxon>
        <taxon>Actinomycetota</taxon>
        <taxon>Actinomycetes</taxon>
        <taxon>Mycobacteriales</taxon>
        <taxon>Dietziaceae</taxon>
        <taxon>Dietzia</taxon>
    </lineage>
</organism>
<dbReference type="EMBL" id="CP015453">
    <property type="protein sequence ID" value="AWH94868.1"/>
    <property type="molecule type" value="Genomic_DNA"/>
</dbReference>
<accession>A0AAD0JSN5</accession>
<dbReference type="RefSeq" id="WP_107748595.1">
    <property type="nucleotide sequence ID" value="NZ_CP015453.1"/>
</dbReference>
<evidence type="ECO:0000313" key="1">
    <source>
        <dbReference type="EMBL" id="AWH94868.1"/>
    </source>
</evidence>
<sequence>MSGGGLDVEAFLDRLRGIATEWESAHDQLETLRVVASSPDRIATATADSGGAVIDLVLAAGLRRHGGDTVASAILEATSSAVEQANARRAELVSGSVALAVSGRRQAAEAAGSDSAGVPSAGRGTG</sequence>
<dbReference type="Gene3D" id="3.30.1310.10">
    <property type="entry name" value="Nucleoid-associated protein YbaB-like domain"/>
    <property type="match status" value="1"/>
</dbReference>
<name>A0AAD0JSN5_9ACTN</name>
<dbReference type="Pfam" id="PF02575">
    <property type="entry name" value="YbaB_DNA_bd"/>
    <property type="match status" value="1"/>
</dbReference>
<evidence type="ECO:0000313" key="2">
    <source>
        <dbReference type="Proteomes" id="UP000244903"/>
    </source>
</evidence>
<gene>
    <name evidence="1" type="ORF">A6048_04470</name>
</gene>
<dbReference type="GO" id="GO:0003677">
    <property type="term" value="F:DNA binding"/>
    <property type="evidence" value="ECO:0007669"/>
    <property type="project" value="InterPro"/>
</dbReference>
<keyword evidence="2" id="KW-1185">Reference proteome</keyword>
<proteinExistence type="predicted"/>
<evidence type="ECO:0008006" key="3">
    <source>
        <dbReference type="Google" id="ProtNLM"/>
    </source>
</evidence>
<dbReference type="InterPro" id="IPR004401">
    <property type="entry name" value="YbaB/EbfC"/>
</dbReference>